<accession>A0A1Y4UGE1</accession>
<reference evidence="2" key="2">
    <citation type="journal article" date="2018" name="BMC Genomics">
        <title>Whole genome sequencing and function prediction of 133 gut anaerobes isolated from chicken caecum in pure cultures.</title>
        <authorList>
            <person name="Medvecky M."/>
            <person name="Cejkova D."/>
            <person name="Polansky O."/>
            <person name="Karasova D."/>
            <person name="Kubasova T."/>
            <person name="Cizek A."/>
            <person name="Rychlik I."/>
        </authorList>
    </citation>
    <scope>NUCLEOTIDE SEQUENCE</scope>
    <source>
        <strain evidence="2">An101</strain>
        <strain evidence="1">An115</strain>
    </source>
</reference>
<keyword evidence="4" id="KW-1185">Reference proteome</keyword>
<dbReference type="EMBL" id="NFLZ01000011">
    <property type="protein sequence ID" value="OUQ76205.1"/>
    <property type="molecule type" value="Genomic_DNA"/>
</dbReference>
<gene>
    <name evidence="2" type="ORF">B5E44_05645</name>
    <name evidence="1" type="ORF">B5E59_03975</name>
</gene>
<organism evidence="2 3">
    <name type="scientific">Lactobacillus gallinarum</name>
    <dbReference type="NCBI Taxonomy" id="52242"/>
    <lineage>
        <taxon>Bacteria</taxon>
        <taxon>Bacillati</taxon>
        <taxon>Bacillota</taxon>
        <taxon>Bacilli</taxon>
        <taxon>Lactobacillales</taxon>
        <taxon>Lactobacillaceae</taxon>
        <taxon>Lactobacillus</taxon>
    </lineage>
</organism>
<sequence length="60" mass="7070">MKIKMAEIHVKQLLSKLKFKFECPKCHHKFEAKFGKNECPNCQTILQLEPKNDWGNLRGL</sequence>
<evidence type="ECO:0000313" key="3">
    <source>
        <dbReference type="Proteomes" id="UP000195859"/>
    </source>
</evidence>
<evidence type="ECO:0000313" key="4">
    <source>
        <dbReference type="Proteomes" id="UP000196293"/>
    </source>
</evidence>
<name>A0A1Y4UGE1_9LACO</name>
<dbReference type="EMBL" id="NFLS01000006">
    <property type="protein sequence ID" value="OUQ56907.1"/>
    <property type="molecule type" value="Genomic_DNA"/>
</dbReference>
<reference evidence="3 4" key="1">
    <citation type="submission" date="2017-04" db="EMBL/GenBank/DDBJ databases">
        <title>Function of individual gut microbiota members based on whole genome sequencing of pure cultures obtained from chicken caecum.</title>
        <authorList>
            <person name="Medvecky M."/>
            <person name="Cejkova D."/>
            <person name="Polansky O."/>
            <person name="Karasova D."/>
            <person name="Kubasova T."/>
            <person name="Cizek A."/>
            <person name="Rychlik I."/>
        </authorList>
    </citation>
    <scope>NUCLEOTIDE SEQUENCE [LARGE SCALE GENOMIC DNA]</scope>
    <source>
        <strain evidence="3">An101</strain>
        <strain evidence="4">An115</strain>
    </source>
</reference>
<dbReference type="AlphaFoldDB" id="A0A1Y4UGE1"/>
<dbReference type="Proteomes" id="UP000195859">
    <property type="component" value="Unassembled WGS sequence"/>
</dbReference>
<proteinExistence type="predicted"/>
<evidence type="ECO:0000313" key="1">
    <source>
        <dbReference type="EMBL" id="OUQ56907.1"/>
    </source>
</evidence>
<comment type="caution">
    <text evidence="2">The sequence shown here is derived from an EMBL/GenBank/DDBJ whole genome shotgun (WGS) entry which is preliminary data.</text>
</comment>
<evidence type="ECO:0000313" key="2">
    <source>
        <dbReference type="EMBL" id="OUQ76205.1"/>
    </source>
</evidence>
<protein>
    <submittedName>
        <fullName evidence="2">Uncharacterized protein</fullName>
    </submittedName>
</protein>
<dbReference type="Proteomes" id="UP000196293">
    <property type="component" value="Unassembled WGS sequence"/>
</dbReference>